<evidence type="ECO:0000313" key="1">
    <source>
        <dbReference type="EMBL" id="QDU39461.1"/>
    </source>
</evidence>
<dbReference type="KEGG" id="mri:Mal4_38060"/>
<accession>A0A517ZAL0</accession>
<dbReference type="EMBL" id="CP036275">
    <property type="protein sequence ID" value="QDU39461.1"/>
    <property type="molecule type" value="Genomic_DNA"/>
</dbReference>
<organism evidence="1 2">
    <name type="scientific">Maioricimonas rarisocia</name>
    <dbReference type="NCBI Taxonomy" id="2528026"/>
    <lineage>
        <taxon>Bacteria</taxon>
        <taxon>Pseudomonadati</taxon>
        <taxon>Planctomycetota</taxon>
        <taxon>Planctomycetia</taxon>
        <taxon>Planctomycetales</taxon>
        <taxon>Planctomycetaceae</taxon>
        <taxon>Maioricimonas</taxon>
    </lineage>
</organism>
<dbReference type="AlphaFoldDB" id="A0A517ZAL0"/>
<evidence type="ECO:0000313" key="2">
    <source>
        <dbReference type="Proteomes" id="UP000320496"/>
    </source>
</evidence>
<dbReference type="Proteomes" id="UP000320496">
    <property type="component" value="Chromosome"/>
</dbReference>
<name>A0A517ZAL0_9PLAN</name>
<reference evidence="1 2" key="1">
    <citation type="submission" date="2019-02" db="EMBL/GenBank/DDBJ databases">
        <title>Deep-cultivation of Planctomycetes and their phenomic and genomic characterization uncovers novel biology.</title>
        <authorList>
            <person name="Wiegand S."/>
            <person name="Jogler M."/>
            <person name="Boedeker C."/>
            <person name="Pinto D."/>
            <person name="Vollmers J."/>
            <person name="Rivas-Marin E."/>
            <person name="Kohn T."/>
            <person name="Peeters S.H."/>
            <person name="Heuer A."/>
            <person name="Rast P."/>
            <person name="Oberbeckmann S."/>
            <person name="Bunk B."/>
            <person name="Jeske O."/>
            <person name="Meyerdierks A."/>
            <person name="Storesund J.E."/>
            <person name="Kallscheuer N."/>
            <person name="Luecker S."/>
            <person name="Lage O.M."/>
            <person name="Pohl T."/>
            <person name="Merkel B.J."/>
            <person name="Hornburger P."/>
            <person name="Mueller R.-W."/>
            <person name="Bruemmer F."/>
            <person name="Labrenz M."/>
            <person name="Spormann A.M."/>
            <person name="Op den Camp H."/>
            <person name="Overmann J."/>
            <person name="Amann R."/>
            <person name="Jetten M.S.M."/>
            <person name="Mascher T."/>
            <person name="Medema M.H."/>
            <person name="Devos D.P."/>
            <person name="Kaster A.-K."/>
            <person name="Ovreas L."/>
            <person name="Rohde M."/>
            <person name="Galperin M.Y."/>
            <person name="Jogler C."/>
        </authorList>
    </citation>
    <scope>NUCLEOTIDE SEQUENCE [LARGE SCALE GENOMIC DNA]</scope>
    <source>
        <strain evidence="1 2">Mal4</strain>
    </source>
</reference>
<dbReference type="RefSeq" id="WP_145370642.1">
    <property type="nucleotide sequence ID" value="NZ_CP036275.1"/>
</dbReference>
<dbReference type="OrthoDB" id="495288at2"/>
<gene>
    <name evidence="1" type="ORF">Mal4_38060</name>
</gene>
<keyword evidence="2" id="KW-1185">Reference proteome</keyword>
<protein>
    <submittedName>
        <fullName evidence="1">Uncharacterized protein</fullName>
    </submittedName>
</protein>
<proteinExistence type="predicted"/>
<sequence>MFNRLLLDCLVPGTTSVNERKTRTMLTFKPAAGETILVFRVDSDEGKKLFELEDSLVADALLAVFRQGAQPILFFVELKGSDVEHAEKQLESTIAAASRKMKSVWNEFEKYALLVRAGSASAPSANKRRKKQQQEVREVAGVRLLYLRSRSNCSVDDVIRALRTK</sequence>